<name>A0A3N9UJV2_9BACI</name>
<comment type="caution">
    <text evidence="4">The sequence shown here is derived from an EMBL/GenBank/DDBJ whole genome shotgun (WGS) entry which is preliminary data.</text>
</comment>
<reference evidence="4 5" key="1">
    <citation type="journal article" date="2013" name="J. Microbiol.">
        <title>Lysinibacillus chungkukjangi sp. nov., isolated from Chungkukjang, Korean fermented soybean food.</title>
        <authorList>
            <person name="Kim S.J."/>
            <person name="Jang Y.H."/>
            <person name="Hamada M."/>
            <person name="Ahn J.H."/>
            <person name="Weon H.Y."/>
            <person name="Suzuki K."/>
            <person name="Whang K.S."/>
            <person name="Kwon S.W."/>
        </authorList>
    </citation>
    <scope>NUCLEOTIDE SEQUENCE [LARGE SCALE GENOMIC DNA]</scope>
    <source>
        <strain evidence="4 5">MCCC 1A12701</strain>
    </source>
</reference>
<dbReference type="GO" id="GO:0030420">
    <property type="term" value="P:establishment of competence for transformation"/>
    <property type="evidence" value="ECO:0007669"/>
    <property type="project" value="UniProtKB-KW"/>
</dbReference>
<dbReference type="PROSITE" id="PS00409">
    <property type="entry name" value="PROKAR_NTER_METHYL"/>
    <property type="match status" value="1"/>
</dbReference>
<evidence type="ECO:0000256" key="2">
    <source>
        <dbReference type="ARBA" id="ARBA00023287"/>
    </source>
</evidence>
<accession>A0A3N9UJV2</accession>
<keyword evidence="3" id="KW-1133">Transmembrane helix</keyword>
<keyword evidence="3" id="KW-0472">Membrane</keyword>
<keyword evidence="5" id="KW-1185">Reference proteome</keyword>
<dbReference type="InterPro" id="IPR012902">
    <property type="entry name" value="N_methyl_site"/>
</dbReference>
<dbReference type="OrthoDB" id="2734640at2"/>
<dbReference type="Proteomes" id="UP000274033">
    <property type="component" value="Unassembled WGS sequence"/>
</dbReference>
<feature type="transmembrane region" description="Helical" evidence="3">
    <location>
        <begin position="12"/>
        <end position="35"/>
    </location>
</feature>
<dbReference type="GO" id="GO:0009986">
    <property type="term" value="C:cell surface"/>
    <property type="evidence" value="ECO:0007669"/>
    <property type="project" value="UniProtKB-SubCell"/>
</dbReference>
<evidence type="ECO:0000256" key="3">
    <source>
        <dbReference type="SAM" id="Phobius"/>
    </source>
</evidence>
<dbReference type="AlphaFoldDB" id="A0A3N9UJV2"/>
<dbReference type="PIRSF" id="PIRSF021292">
    <property type="entry name" value="Competence_ComGD"/>
    <property type="match status" value="1"/>
</dbReference>
<keyword evidence="3" id="KW-0812">Transmembrane</keyword>
<proteinExistence type="predicted"/>
<dbReference type="Pfam" id="PF07963">
    <property type="entry name" value="N_methyl"/>
    <property type="match status" value="1"/>
</dbReference>
<gene>
    <name evidence="4" type="ORF">EBB45_01705</name>
</gene>
<dbReference type="SUPFAM" id="SSF54523">
    <property type="entry name" value="Pili subunits"/>
    <property type="match status" value="1"/>
</dbReference>
<protein>
    <submittedName>
        <fullName evidence="4">Type II secretion system protein</fullName>
    </submittedName>
</protein>
<dbReference type="NCBIfam" id="NF040982">
    <property type="entry name" value="ComGD"/>
    <property type="match status" value="1"/>
</dbReference>
<dbReference type="RefSeq" id="WP_124761978.1">
    <property type="nucleotide sequence ID" value="NZ_JAFBDY010000001.1"/>
</dbReference>
<dbReference type="InterPro" id="IPR045584">
    <property type="entry name" value="Pilin-like"/>
</dbReference>
<organism evidence="4 5">
    <name type="scientific">Lysinibacillus composti</name>
    <dbReference type="NCBI Taxonomy" id="720633"/>
    <lineage>
        <taxon>Bacteria</taxon>
        <taxon>Bacillati</taxon>
        <taxon>Bacillota</taxon>
        <taxon>Bacilli</taxon>
        <taxon>Bacillales</taxon>
        <taxon>Bacillaceae</taxon>
        <taxon>Lysinibacillus</taxon>
    </lineage>
</organism>
<evidence type="ECO:0000313" key="5">
    <source>
        <dbReference type="Proteomes" id="UP000274033"/>
    </source>
</evidence>
<keyword evidence="2" id="KW-0178">Competence</keyword>
<evidence type="ECO:0000313" key="4">
    <source>
        <dbReference type="EMBL" id="RQW76289.1"/>
    </source>
</evidence>
<dbReference type="InterPro" id="IPR016785">
    <property type="entry name" value="ComGD"/>
</dbReference>
<dbReference type="EMBL" id="RRCT01000001">
    <property type="protein sequence ID" value="RQW76289.1"/>
    <property type="molecule type" value="Genomic_DNA"/>
</dbReference>
<dbReference type="NCBIfam" id="TIGR02532">
    <property type="entry name" value="IV_pilin_GFxxxE"/>
    <property type="match status" value="1"/>
</dbReference>
<comment type="subcellular location">
    <subcellularLocation>
        <location evidence="1">Cell surface</location>
    </subcellularLocation>
</comment>
<sequence length="145" mass="16964">MISKLKSSAGFTLIEMLLVLFILGMISSVIFQLSFKYTEKQETDLFINQLLLDLQSIQSHAIETKKTTYVSFEENHYRVYHQPTDPFIKRDFPDGITFNKYSNLKIITFTSVGDILRFGKLIFYTPHGTKELMIYIEKGRMKFVE</sequence>
<evidence type="ECO:0000256" key="1">
    <source>
        <dbReference type="ARBA" id="ARBA00004241"/>
    </source>
</evidence>